<accession>A0A8H5G0M3</accession>
<proteinExistence type="predicted"/>
<dbReference type="InterPro" id="IPR037652">
    <property type="entry name" value="Mim2"/>
</dbReference>
<sequence>MPSSVASLDSSSLSSYDSDEEYRLAQEEWEESLEQLKQLVSVVLLPFVGKWMGRRWSHWAFARYLRLGLGKAFFFGGQHLLKA</sequence>
<name>A0A8H5G0M3_9AGAR</name>
<protein>
    <submittedName>
        <fullName evidence="1">Uncharacterized protein</fullName>
    </submittedName>
</protein>
<keyword evidence="2" id="KW-1185">Reference proteome</keyword>
<dbReference type="GO" id="GO:0045040">
    <property type="term" value="P:protein insertion into mitochondrial outer membrane"/>
    <property type="evidence" value="ECO:0007669"/>
    <property type="project" value="InterPro"/>
</dbReference>
<dbReference type="PANTHER" id="PTHR28230:SF1">
    <property type="entry name" value="MITOCHONDRIAL IMPORT PROTEIN 2"/>
    <property type="match status" value="1"/>
</dbReference>
<reference evidence="1 2" key="1">
    <citation type="journal article" date="2020" name="ISME J.">
        <title>Uncovering the hidden diversity of litter-decomposition mechanisms in mushroom-forming fungi.</title>
        <authorList>
            <person name="Floudas D."/>
            <person name="Bentzer J."/>
            <person name="Ahren D."/>
            <person name="Johansson T."/>
            <person name="Persson P."/>
            <person name="Tunlid A."/>
        </authorList>
    </citation>
    <scope>NUCLEOTIDE SEQUENCE [LARGE SCALE GENOMIC DNA]</scope>
    <source>
        <strain evidence="1 2">CBS 146.42</strain>
    </source>
</reference>
<evidence type="ECO:0000313" key="1">
    <source>
        <dbReference type="EMBL" id="KAF5355782.1"/>
    </source>
</evidence>
<dbReference type="GO" id="GO:0005741">
    <property type="term" value="C:mitochondrial outer membrane"/>
    <property type="evidence" value="ECO:0007669"/>
    <property type="project" value="TreeGrafter"/>
</dbReference>
<gene>
    <name evidence="1" type="ORF">D9756_004060</name>
</gene>
<dbReference type="AlphaFoldDB" id="A0A8H5G0M3"/>
<dbReference type="Pfam" id="PF19117">
    <property type="entry name" value="Mim2"/>
    <property type="match status" value="1"/>
</dbReference>
<organism evidence="1 2">
    <name type="scientific">Leucocoprinus leucothites</name>
    <dbReference type="NCBI Taxonomy" id="201217"/>
    <lineage>
        <taxon>Eukaryota</taxon>
        <taxon>Fungi</taxon>
        <taxon>Dikarya</taxon>
        <taxon>Basidiomycota</taxon>
        <taxon>Agaricomycotina</taxon>
        <taxon>Agaricomycetes</taxon>
        <taxon>Agaricomycetidae</taxon>
        <taxon>Agaricales</taxon>
        <taxon>Agaricineae</taxon>
        <taxon>Agaricaceae</taxon>
        <taxon>Leucocoprinus</taxon>
    </lineage>
</organism>
<dbReference type="EMBL" id="JAACJO010000007">
    <property type="protein sequence ID" value="KAF5355782.1"/>
    <property type="molecule type" value="Genomic_DNA"/>
</dbReference>
<dbReference type="OrthoDB" id="5555533at2759"/>
<evidence type="ECO:0000313" key="2">
    <source>
        <dbReference type="Proteomes" id="UP000559027"/>
    </source>
</evidence>
<comment type="caution">
    <text evidence="1">The sequence shown here is derived from an EMBL/GenBank/DDBJ whole genome shotgun (WGS) entry which is preliminary data.</text>
</comment>
<dbReference type="Proteomes" id="UP000559027">
    <property type="component" value="Unassembled WGS sequence"/>
</dbReference>
<dbReference type="PANTHER" id="PTHR28230">
    <property type="entry name" value="CHROMOSOME 1, WHOLE GENOME SHOTGUN SEQUENCE"/>
    <property type="match status" value="1"/>
</dbReference>
<dbReference type="GO" id="GO:0070096">
    <property type="term" value="P:mitochondrial outer membrane translocase complex assembly"/>
    <property type="evidence" value="ECO:0007669"/>
    <property type="project" value="InterPro"/>
</dbReference>